<dbReference type="Gene3D" id="1.25.40.10">
    <property type="entry name" value="Tetratricopeptide repeat domain"/>
    <property type="match status" value="7"/>
</dbReference>
<protein>
    <recommendedName>
        <fullName evidence="6">Tetratricopeptide repeat protein 37</fullName>
    </recommendedName>
</protein>
<dbReference type="Pfam" id="PF13432">
    <property type="entry name" value="TPR_16"/>
    <property type="match status" value="1"/>
</dbReference>
<dbReference type="SMART" id="SM00386">
    <property type="entry name" value="HAT"/>
    <property type="match status" value="3"/>
</dbReference>
<dbReference type="InterPro" id="IPR011990">
    <property type="entry name" value="TPR-like_helical_dom_sf"/>
</dbReference>
<keyword evidence="2 3" id="KW-0802">TPR repeat</keyword>
<evidence type="ECO:0000256" key="1">
    <source>
        <dbReference type="ARBA" id="ARBA00022737"/>
    </source>
</evidence>
<gene>
    <name evidence="5" type="ORF">g.81501</name>
</gene>
<evidence type="ECO:0000256" key="2">
    <source>
        <dbReference type="ARBA" id="ARBA00022803"/>
    </source>
</evidence>
<reference evidence="5" key="1">
    <citation type="submission" date="2015-08" db="EMBL/GenBank/DDBJ databases">
        <authorList>
            <person name="Babu N.S."/>
            <person name="Beckwith C.J."/>
            <person name="Beseler K.G."/>
            <person name="Brison A."/>
            <person name="Carone J.V."/>
            <person name="Caskin T.P."/>
            <person name="Diamond M."/>
            <person name="Durham M.E."/>
            <person name="Foxe J.M."/>
            <person name="Go M."/>
            <person name="Henderson B.A."/>
            <person name="Jones I.B."/>
            <person name="McGettigan J.A."/>
            <person name="Micheletti S.J."/>
            <person name="Nasrallah M.E."/>
            <person name="Ortiz D."/>
            <person name="Piller C.R."/>
            <person name="Privatt S.R."/>
            <person name="Schneider S.L."/>
            <person name="Sharp S."/>
            <person name="Smith T.C."/>
            <person name="Stanton J.D."/>
            <person name="Ullery H.E."/>
            <person name="Wilson R.J."/>
            <person name="Serrano M.G."/>
            <person name="Buck G."/>
            <person name="Lee V."/>
            <person name="Wang Y."/>
            <person name="Carvalho R."/>
            <person name="Voegtly L."/>
            <person name="Shi R."/>
            <person name="Duckworth R."/>
            <person name="Johnson A."/>
            <person name="Loviza R."/>
            <person name="Walstead R."/>
            <person name="Shah Z."/>
            <person name="Kiflezghi M."/>
            <person name="Wade K."/>
            <person name="Ball S.L."/>
            <person name="Bradley K.W."/>
            <person name="Asai D.J."/>
            <person name="Bowman C.A."/>
            <person name="Russell D.A."/>
            <person name="Pope W.H."/>
            <person name="Jacobs-Sera D."/>
            <person name="Hendrix R.W."/>
            <person name="Hatfull G.F."/>
        </authorList>
    </citation>
    <scope>NUCLEOTIDE SEQUENCE</scope>
</reference>
<dbReference type="InterPro" id="IPR003107">
    <property type="entry name" value="HAT"/>
</dbReference>
<name>A0A1D1ZP26_AUXPR</name>
<dbReference type="EMBL" id="GDKF01010147">
    <property type="protein sequence ID" value="JAT68475.1"/>
    <property type="molecule type" value="Transcribed_RNA"/>
</dbReference>
<proteinExistence type="predicted"/>
<evidence type="ECO:0000313" key="5">
    <source>
        <dbReference type="EMBL" id="JAT68475.1"/>
    </source>
</evidence>
<dbReference type="Pfam" id="PF14559">
    <property type="entry name" value="TPR_19"/>
    <property type="match status" value="2"/>
</dbReference>
<accession>A0A1D1ZP26</accession>
<dbReference type="SMART" id="SM00028">
    <property type="entry name" value="TPR"/>
    <property type="match status" value="7"/>
</dbReference>
<dbReference type="SUPFAM" id="SSF48452">
    <property type="entry name" value="TPR-like"/>
    <property type="match status" value="5"/>
</dbReference>
<evidence type="ECO:0000256" key="4">
    <source>
        <dbReference type="SAM" id="MobiDB-lite"/>
    </source>
</evidence>
<dbReference type="PROSITE" id="PS50005">
    <property type="entry name" value="TPR"/>
    <property type="match status" value="2"/>
</dbReference>
<sequence>LVFDTLPDDTRASHFQYLLVQRCPPKLPWRRDPLASPPNMAGEPAGLEGARTALSNKEYKDALVLVKEVLRKDPGSYEALLLASEIASAAGETEQTHKALERAVETSPSRPEAWKALASLAKASHDTDAIIRTNSKLLELLPEDEAGQRFDCHAALAAAFTARSEFCAAAKHVGRQLDLGDLYPEERLDLQCARADLELRAREAAVATAVDLRLRAALEESAAQCGDAMAAPAPSPEALRRDVLVELAAVDAGQGEPGDESTPLLRALRAICAEAPLALRYTRYFDELLRRSLLRIFTAPVRSAERQAARRAALRECWELTCPAGAGGCSALPYESAIWLLEEEEEMKGGGAPPGHATVGAAVGMSQPAAAPALGANPGPAAPLGHAHATSAAVVTALENFARRFMHRFPDNPNARACLALMLRRRSVGDGSLAVPQATRRDLERLLADALRDPARLTCATAWKALAELQYENRGYEAAADTALRGLHWLQARREAGHEALTQVALALRLAMAKSLRRLGRLDEAERHFSVLAGWVTEGETAFAEMSGATPVSIHQQALRGMALVALARGDEHAAKAQYERILGKAAMGRGPGEHWAHADYGWLLYKDGDLQGARQHLEDAVRVALGPESYVTDSQLGEHYQRLGEVYWAMRGRYRREKQFAYHQFLEAAKAEGHSQAPALAGLGRYFLEVEHSPEQASRCFKRALALDPTLELPGEGLCRVLRGEGRRETVRTLCAGIAQRAPSATWAHRKLGALDVESGAFDAAVPHLQAAIRGDPRDAAAWEALGAAYEGQGRPSAARRAFDRALGIDPGRVPALTRAAGLAAALGDLAAGLAQYRAAVGLAPQYPPALLGLGRALLAAAGQSLGDALPGRVAAELAEAADLARRCVDARPGLRAGWKLLGDALLALGRVAAGEPGADAAGGGAALPEAVRLAVEAAPEALRPAFRGRSSALRALGGARRAYAELVRLEGAQVPPDPGEAESESARPPPSTDVATATLAEALAVEELARAVAPGDAVALRSHASSLLQEAREQVRGALALSPACSRLWALCAATCREDTEKAEYALARSLQLDPRNAPAWTQLARLYVGAGRPGAADACLQAARTHAAASPGVWEAMGDAEGWPAAALGLLEHAVGLGAGATHQLRFAALSLGAPAGPDASRAYLAALKASRLLPLDPAAHAALGMALQRRGDAAGAAEAYGTAAQLARRRGDLDLEAAVLVRRAAALVEAGDGSTALRIFAELDTAGRGGDLALPSVQRTLARAHEQSGDLDTAHAALSSALEGARSGGEAFGVLEDLVSLAWLAGLSPSGRLEGVLLPRAQVGPWPVGEGEVRALRLRAAELEARAGDVEAVRGVAHRLGPLDAEAAAHLCLLQAAATQTAGSGLPAAPDDLAATLSAAARRCAAALHLCPRSAPAQVALAATSLRADPARARAALGMLCAVLDAGATPIRLRHPALEAATSALLALPPGSSRRAAREHLARLARAVHAAPDAAPLWVAGAAVAAHAAAGQEDVTGAQAGWRRAAAWAGAARGVSERQPALPLRFAALACQAEALAALGRADAALLSGREAVRVAAGSVHAGDALCVLGRVLWAGGRADQAAAAFMRAQAPGNPISAAAAGLHLAALSPLHPDGDRPGAEALLRDTLKQSDSAILRLTLAGLLRDQGRNDEALEIAAEMTACSAGRHDRTSVTHAARLLEGSVHLASALQAGVEPVARRAAAGAALGALQRRMAISPTALQLAIGTAAESCLGQKKSGARAAEGASKAQRTAVLESGQPLSTDLLLFLSRALRRPSLCARAVHARPWEGQAWAALTPNVIPAA</sequence>
<dbReference type="GO" id="GO:0006396">
    <property type="term" value="P:RNA processing"/>
    <property type="evidence" value="ECO:0007669"/>
    <property type="project" value="InterPro"/>
</dbReference>
<organism evidence="5">
    <name type="scientific">Auxenochlorella protothecoides</name>
    <name type="common">Green microalga</name>
    <name type="synonym">Chlorella protothecoides</name>
    <dbReference type="NCBI Taxonomy" id="3075"/>
    <lineage>
        <taxon>Eukaryota</taxon>
        <taxon>Viridiplantae</taxon>
        <taxon>Chlorophyta</taxon>
        <taxon>core chlorophytes</taxon>
        <taxon>Trebouxiophyceae</taxon>
        <taxon>Chlorellales</taxon>
        <taxon>Chlorellaceae</taxon>
        <taxon>Auxenochlorella</taxon>
    </lineage>
</organism>
<dbReference type="InterPro" id="IPR039226">
    <property type="entry name" value="Ski3/TTC37"/>
</dbReference>
<dbReference type="GO" id="GO:0055087">
    <property type="term" value="C:Ski complex"/>
    <property type="evidence" value="ECO:0007669"/>
    <property type="project" value="InterPro"/>
</dbReference>
<feature type="repeat" description="TPR" evidence="3">
    <location>
        <begin position="781"/>
        <end position="814"/>
    </location>
</feature>
<dbReference type="PANTHER" id="PTHR15704:SF7">
    <property type="entry name" value="SUPERKILLER COMPLEX PROTEIN 3"/>
    <property type="match status" value="1"/>
</dbReference>
<feature type="repeat" description="TPR" evidence="3">
    <location>
        <begin position="747"/>
        <end position="780"/>
    </location>
</feature>
<dbReference type="GO" id="GO:0006401">
    <property type="term" value="P:RNA catabolic process"/>
    <property type="evidence" value="ECO:0007669"/>
    <property type="project" value="InterPro"/>
</dbReference>
<dbReference type="PANTHER" id="PTHR15704">
    <property type="entry name" value="SUPERKILLER 3 PROTEIN-RELATED"/>
    <property type="match status" value="1"/>
</dbReference>
<feature type="region of interest" description="Disordered" evidence="4">
    <location>
        <begin position="975"/>
        <end position="994"/>
    </location>
</feature>
<dbReference type="InterPro" id="IPR019734">
    <property type="entry name" value="TPR_rpt"/>
</dbReference>
<evidence type="ECO:0000256" key="3">
    <source>
        <dbReference type="PROSITE-ProRule" id="PRU00339"/>
    </source>
</evidence>
<feature type="non-terminal residue" evidence="5">
    <location>
        <position position="1"/>
    </location>
</feature>
<evidence type="ECO:0008006" key="6">
    <source>
        <dbReference type="Google" id="ProtNLM"/>
    </source>
</evidence>
<keyword evidence="1" id="KW-0677">Repeat</keyword>